<feature type="region of interest" description="Disordered" evidence="1">
    <location>
        <begin position="53"/>
        <end position="90"/>
    </location>
</feature>
<dbReference type="AlphaFoldDB" id="A0A6L9G3Y3"/>
<protein>
    <recommendedName>
        <fullName evidence="5">Glycosyl hydrolase family 98 putative carbohydrate-binding module domain-containing protein</fullName>
    </recommendedName>
</protein>
<evidence type="ECO:0000313" key="3">
    <source>
        <dbReference type="EMBL" id="NAZ15879.1"/>
    </source>
</evidence>
<feature type="compositionally biased region" description="Low complexity" evidence="1">
    <location>
        <begin position="53"/>
        <end position="65"/>
    </location>
</feature>
<dbReference type="Proteomes" id="UP000477543">
    <property type="component" value="Unassembled WGS sequence"/>
</dbReference>
<comment type="caution">
    <text evidence="3">The sequence shown here is derived from an EMBL/GenBank/DDBJ whole genome shotgun (WGS) entry which is preliminary data.</text>
</comment>
<feature type="chain" id="PRO_5026816597" description="Glycosyl hydrolase family 98 putative carbohydrate-binding module domain-containing protein" evidence="2">
    <location>
        <begin position="32"/>
        <end position="235"/>
    </location>
</feature>
<proteinExistence type="predicted"/>
<sequence>MDIHDLGTLMRKSCALLLGAITLFVASCSSAEGSNTAEPTATVTVTATETVTATPTSTVPTATTEAELEPTDPVENDGFDTSSSEPDDGVKMIGPEDAGRSLVLSDFVRPDSDWKQNRYNIASKSNVNGIGQEISSCGDYNPQTLELRLGNNFEKLDFSVGQDNLSVSTDQKLVVRVIGNNKELEVYRVPFNNYQSFSVDIPEVNALRIETFLDEEVENCGDGSALAVFYDIKLQ</sequence>
<dbReference type="EMBL" id="WYDN01000005">
    <property type="protein sequence ID" value="NAZ15879.1"/>
    <property type="molecule type" value="Genomic_DNA"/>
</dbReference>
<reference evidence="3 4" key="1">
    <citation type="submission" date="2020-01" db="EMBL/GenBank/DDBJ databases">
        <title>Glutamicibacter soli M275.</title>
        <authorList>
            <person name="Meng X."/>
        </authorList>
    </citation>
    <scope>NUCLEOTIDE SEQUENCE [LARGE SCALE GENOMIC DNA]</scope>
    <source>
        <strain evidence="3 4">M275</strain>
    </source>
</reference>
<keyword evidence="2" id="KW-0732">Signal</keyword>
<evidence type="ECO:0000256" key="1">
    <source>
        <dbReference type="SAM" id="MobiDB-lite"/>
    </source>
</evidence>
<dbReference type="RefSeq" id="WP_161448395.1">
    <property type="nucleotide sequence ID" value="NZ_WYDN01000005.1"/>
</dbReference>
<evidence type="ECO:0000313" key="4">
    <source>
        <dbReference type="Proteomes" id="UP000477543"/>
    </source>
</evidence>
<feature type="signal peptide" evidence="2">
    <location>
        <begin position="1"/>
        <end position="31"/>
    </location>
</feature>
<name>A0A6L9G3Y3_9MICC</name>
<organism evidence="3 4">
    <name type="scientific">Glutamicibacter soli</name>
    <dbReference type="NCBI Taxonomy" id="453836"/>
    <lineage>
        <taxon>Bacteria</taxon>
        <taxon>Bacillati</taxon>
        <taxon>Actinomycetota</taxon>
        <taxon>Actinomycetes</taxon>
        <taxon>Micrococcales</taxon>
        <taxon>Micrococcaceae</taxon>
        <taxon>Glutamicibacter</taxon>
    </lineage>
</organism>
<accession>A0A6L9G3Y3</accession>
<evidence type="ECO:0008006" key="5">
    <source>
        <dbReference type="Google" id="ProtNLM"/>
    </source>
</evidence>
<gene>
    <name evidence="3" type="ORF">GT020_07340</name>
</gene>
<feature type="compositionally biased region" description="Acidic residues" evidence="1">
    <location>
        <begin position="66"/>
        <end position="78"/>
    </location>
</feature>
<evidence type="ECO:0000256" key="2">
    <source>
        <dbReference type="SAM" id="SignalP"/>
    </source>
</evidence>